<keyword evidence="3" id="KW-1185">Reference proteome</keyword>
<dbReference type="PANTHER" id="PTHR42791:SF1">
    <property type="entry name" value="N-ACETYLTRANSFERASE DOMAIN-CONTAINING PROTEIN"/>
    <property type="match status" value="1"/>
</dbReference>
<dbReference type="EMBL" id="AP018203">
    <property type="protein sequence ID" value="BAY56562.1"/>
    <property type="molecule type" value="Genomic_DNA"/>
</dbReference>
<accession>A0A1Z4JIG8</accession>
<evidence type="ECO:0000313" key="3">
    <source>
        <dbReference type="Proteomes" id="UP000217895"/>
    </source>
</evidence>
<reference evidence="2 3" key="1">
    <citation type="submission" date="2017-06" db="EMBL/GenBank/DDBJ databases">
        <title>Genome sequencing of cyanobaciteial culture collection at National Institute for Environmental Studies (NIES).</title>
        <authorList>
            <person name="Hirose Y."/>
            <person name="Shimura Y."/>
            <person name="Fujisawa T."/>
            <person name="Nakamura Y."/>
            <person name="Kawachi M."/>
        </authorList>
    </citation>
    <scope>NUCLEOTIDE SEQUENCE [LARGE SCALE GENOMIC DNA]</scope>
    <source>
        <strain evidence="2 3">NIES-2135</strain>
    </source>
</reference>
<dbReference type="Gene3D" id="3.40.630.30">
    <property type="match status" value="1"/>
</dbReference>
<feature type="domain" description="N-acetyltransferase" evidence="1">
    <location>
        <begin position="60"/>
        <end position="203"/>
    </location>
</feature>
<dbReference type="Pfam" id="PF00583">
    <property type="entry name" value="Acetyltransf_1"/>
    <property type="match status" value="1"/>
</dbReference>
<dbReference type="InterPro" id="IPR000182">
    <property type="entry name" value="GNAT_dom"/>
</dbReference>
<proteinExistence type="predicted"/>
<keyword evidence="2" id="KW-0808">Transferase</keyword>
<organism evidence="2 3">
    <name type="scientific">Leptolyngbya boryana NIES-2135</name>
    <dbReference type="NCBI Taxonomy" id="1973484"/>
    <lineage>
        <taxon>Bacteria</taxon>
        <taxon>Bacillati</taxon>
        <taxon>Cyanobacteriota</taxon>
        <taxon>Cyanophyceae</taxon>
        <taxon>Leptolyngbyales</taxon>
        <taxon>Leptolyngbyaceae</taxon>
        <taxon>Leptolyngbya group</taxon>
        <taxon>Leptolyngbya</taxon>
    </lineage>
</organism>
<protein>
    <submittedName>
        <fullName evidence="2">Acetyltransferase</fullName>
    </submittedName>
</protein>
<dbReference type="InterPro" id="IPR016181">
    <property type="entry name" value="Acyl_CoA_acyltransferase"/>
</dbReference>
<sequence length="205" mass="22756">MDIVKLKPSDFAIASDQLSAAFNQDPLIGYFLPEEASARLNALKHMARALLNYGQPYNQIYTTAETPKGAAVWLPPEASQFTLSKGWQAVVSGLITVPFYIRWDRIGDLLSFVGTEIQLQTKNASEPHWHLTLLGVSPAYQGQGIGGKLLQPVLQEADRTKLPCYLETSTTGAVRFYQRHGFEIVHQGTFAGREYWAMKRSPQGG</sequence>
<evidence type="ECO:0000313" key="2">
    <source>
        <dbReference type="EMBL" id="BAY56562.1"/>
    </source>
</evidence>
<dbReference type="PROSITE" id="PS51186">
    <property type="entry name" value="GNAT"/>
    <property type="match status" value="1"/>
</dbReference>
<dbReference type="AlphaFoldDB" id="A0A1Z4JIG8"/>
<gene>
    <name evidence="2" type="ORF">NIES2135_33960</name>
</gene>
<dbReference type="SUPFAM" id="SSF55729">
    <property type="entry name" value="Acyl-CoA N-acyltransferases (Nat)"/>
    <property type="match status" value="1"/>
</dbReference>
<name>A0A1Z4JIG8_LEPBY</name>
<dbReference type="GO" id="GO:0016747">
    <property type="term" value="F:acyltransferase activity, transferring groups other than amino-acyl groups"/>
    <property type="evidence" value="ECO:0007669"/>
    <property type="project" value="InterPro"/>
</dbReference>
<evidence type="ECO:0000259" key="1">
    <source>
        <dbReference type="PROSITE" id="PS51186"/>
    </source>
</evidence>
<dbReference type="InterPro" id="IPR052523">
    <property type="entry name" value="Trichothecene_AcTrans"/>
</dbReference>
<dbReference type="CDD" id="cd04301">
    <property type="entry name" value="NAT_SF"/>
    <property type="match status" value="1"/>
</dbReference>
<dbReference type="Proteomes" id="UP000217895">
    <property type="component" value="Chromosome"/>
</dbReference>
<dbReference type="PANTHER" id="PTHR42791">
    <property type="entry name" value="GNAT FAMILY ACETYLTRANSFERASE"/>
    <property type="match status" value="1"/>
</dbReference>